<accession>A0A640WEG4</accession>
<protein>
    <submittedName>
        <fullName evidence="2">Uncharacterized protein</fullName>
    </submittedName>
</protein>
<dbReference type="AlphaFoldDB" id="A0A640WEG4"/>
<dbReference type="RefSeq" id="WP_149434973.1">
    <property type="nucleotide sequence ID" value="NZ_VTPX01000004.1"/>
</dbReference>
<keyword evidence="3" id="KW-1185">Reference proteome</keyword>
<feature type="region of interest" description="Disordered" evidence="1">
    <location>
        <begin position="1"/>
        <end position="53"/>
    </location>
</feature>
<name>A0A640WEG4_9GAMM</name>
<evidence type="ECO:0000313" key="2">
    <source>
        <dbReference type="EMBL" id="KAA0018549.1"/>
    </source>
</evidence>
<organism evidence="2 3">
    <name type="scientific">Salinicola corii</name>
    <dbReference type="NCBI Taxonomy" id="2606937"/>
    <lineage>
        <taxon>Bacteria</taxon>
        <taxon>Pseudomonadati</taxon>
        <taxon>Pseudomonadota</taxon>
        <taxon>Gammaproteobacteria</taxon>
        <taxon>Oceanospirillales</taxon>
        <taxon>Halomonadaceae</taxon>
        <taxon>Salinicola</taxon>
    </lineage>
</organism>
<comment type="caution">
    <text evidence="2">The sequence shown here is derived from an EMBL/GenBank/DDBJ whole genome shotgun (WGS) entry which is preliminary data.</text>
</comment>
<feature type="compositionally biased region" description="Basic and acidic residues" evidence="1">
    <location>
        <begin position="1"/>
        <end position="16"/>
    </location>
</feature>
<evidence type="ECO:0000256" key="1">
    <source>
        <dbReference type="SAM" id="MobiDB-lite"/>
    </source>
</evidence>
<reference evidence="2 3" key="1">
    <citation type="submission" date="2019-08" db="EMBL/GenBank/DDBJ databases">
        <title>Bioinformatics analysis of the strain L3 and L5.</title>
        <authorList>
            <person name="Li X."/>
        </authorList>
    </citation>
    <scope>NUCLEOTIDE SEQUENCE [LARGE SCALE GENOMIC DNA]</scope>
    <source>
        <strain evidence="2 3">L3</strain>
    </source>
</reference>
<dbReference type="Proteomes" id="UP000466024">
    <property type="component" value="Unassembled WGS sequence"/>
</dbReference>
<dbReference type="EMBL" id="VTPX01000004">
    <property type="protein sequence ID" value="KAA0018549.1"/>
    <property type="molecule type" value="Genomic_DNA"/>
</dbReference>
<sequence length="467" mass="52398">MPIESRDSEHRSDPRNETPSGGFEQLLIGSSRHVKDPAPIKGPIGLTLPTPERSDEGLEMLYKLESDEYASYMDGKPPLATIDGPVSEDDIEYVSDEYVGGGGVVMSYRFDMLEVRTKSGDKFLVHKDITPEFYEKVQALKNDGAVESLDDEYAWSSADIPKGDKSWLDRKKNQGFEVITPDSKVTTPTSLSDVEYSKRWDIKYDLPSGVQIVDDITSFSAEGGTIIYKGSDGKRYAVSEEYTPEAYKKIKNLKDTWDGIEEKIDSGDYKLLNGSDDIPVLSGDDEVENVTDEKGRLVEGVKLVHKDGETWVVLESGTPQHYETITDYAADKHRGDADDPFRDRDLPLASETDLMGAETTVEKDGESLAVGDLFMQNLKDKRDETDDKELQDKLDKYIRLMELKSDLKNGIEFLPYQVVDMSGEDRRSQVPSATLVDTIALPSNRALQDFRKNLKGWPPTQRLTRAF</sequence>
<proteinExistence type="predicted"/>
<gene>
    <name evidence="2" type="ORF">F0A16_08485</name>
</gene>
<evidence type="ECO:0000313" key="3">
    <source>
        <dbReference type="Proteomes" id="UP000466024"/>
    </source>
</evidence>
<feature type="non-terminal residue" evidence="2">
    <location>
        <position position="467"/>
    </location>
</feature>